<dbReference type="PANTHER" id="PTHR24198">
    <property type="entry name" value="ANKYRIN REPEAT AND PROTEIN KINASE DOMAIN-CONTAINING PROTEIN"/>
    <property type="match status" value="1"/>
</dbReference>
<dbReference type="Gene3D" id="1.25.40.20">
    <property type="entry name" value="Ankyrin repeat-containing domain"/>
    <property type="match status" value="4"/>
</dbReference>
<dbReference type="Pfam" id="PF12796">
    <property type="entry name" value="Ank_2"/>
    <property type="match status" value="3"/>
</dbReference>
<organism evidence="4 5">
    <name type="scientific">Durusdinium trenchii</name>
    <dbReference type="NCBI Taxonomy" id="1381693"/>
    <lineage>
        <taxon>Eukaryota</taxon>
        <taxon>Sar</taxon>
        <taxon>Alveolata</taxon>
        <taxon>Dinophyceae</taxon>
        <taxon>Suessiales</taxon>
        <taxon>Symbiodiniaceae</taxon>
        <taxon>Durusdinium</taxon>
    </lineage>
</organism>
<feature type="repeat" description="ANK" evidence="3">
    <location>
        <begin position="580"/>
        <end position="613"/>
    </location>
</feature>
<dbReference type="Proteomes" id="UP001642484">
    <property type="component" value="Unassembled WGS sequence"/>
</dbReference>
<feature type="repeat" description="ANK" evidence="3">
    <location>
        <begin position="648"/>
        <end position="680"/>
    </location>
</feature>
<sequence>MDVTETTLEDFGYIDSAAGDASGASAVEQVLASRRIADCARDILRRLGEVHGRSEVVLNEHPEELLAKIVTEANEPLQAQRSGGLDLPRAAANARRIWHLLHALEEWYQKEDRTAMILADFHCICESMDNHAELTHGEEVLAARESGMCAKEILRLLGEVPEGPCELNLTGGPNDLLTRMFAEATEPLQAERNGDLNFVDAALNARRILHLSRAVEVWYQNEADEAVQLGRDPLVNFHLVARSESRSAGSGYHTLAVTRESGPGPPLASTAGYDLCDLEVENSEGEPVDALVLAATPSVKLSLLSDKDYIKAICKAAQEKQEMCPACCAPLHAEPSDLSGENRSCERCESQLEVRCYRCLECQWTLCKDCQLPPAKQERIRRWASLVAIPPVVELGGSPLHLAVAEDNFRLAQRFEALINARDRFAQTPLHHAASEGNKQIANWLLDQRADLNAKSKKNITPLYKAVKKGHREVASLFLERGANIAELANCLICSDDSAAMQSLLLLDFSNHVKSCNFNGQTLLHSAAAAGSQLCARALLKHKACSSQEQQKANHSERTKEKEQLASSVFDTNVNIRDQDNRTPLHSTPAFGHDELARTLVKEFDADVNARDKNNRTPLHLAAAKGHTEVVRLLLKEFDADVNASDKDNLTPLYLAVLGGHSDIAMLMLRMAVEKSINSEAGEAKPTFVVKDMPGRVKDGVCRTLKLLHFVAADALPGTPELARLLVEEFGADVNAKDEHNATPLHLAAAKGHTEVARLLVEEFGSDVNARDKIGRTPVHVAAAQGHSELARLLMKESGADLSARE</sequence>
<dbReference type="Pfam" id="PF00023">
    <property type="entry name" value="Ank"/>
    <property type="match status" value="1"/>
</dbReference>
<evidence type="ECO:0000313" key="4">
    <source>
        <dbReference type="EMBL" id="CAK8997535.1"/>
    </source>
</evidence>
<comment type="caution">
    <text evidence="4">The sequence shown here is derived from an EMBL/GenBank/DDBJ whole genome shotgun (WGS) entry which is preliminary data.</text>
</comment>
<accession>A0ABP0I858</accession>
<evidence type="ECO:0000313" key="5">
    <source>
        <dbReference type="Proteomes" id="UP001642484"/>
    </source>
</evidence>
<gene>
    <name evidence="4" type="ORF">CCMP2556_LOCUS4887</name>
</gene>
<feature type="repeat" description="ANK" evidence="3">
    <location>
        <begin position="425"/>
        <end position="457"/>
    </location>
</feature>
<dbReference type="SUPFAM" id="SSF48403">
    <property type="entry name" value="Ankyrin repeat"/>
    <property type="match status" value="2"/>
</dbReference>
<evidence type="ECO:0000256" key="3">
    <source>
        <dbReference type="PROSITE-ProRule" id="PRU00023"/>
    </source>
</evidence>
<evidence type="ECO:0000256" key="2">
    <source>
        <dbReference type="ARBA" id="ARBA00023043"/>
    </source>
</evidence>
<evidence type="ECO:0000256" key="1">
    <source>
        <dbReference type="ARBA" id="ARBA00022737"/>
    </source>
</evidence>
<dbReference type="EMBL" id="CAXAMN010002058">
    <property type="protein sequence ID" value="CAK8997535.1"/>
    <property type="molecule type" value="Genomic_DNA"/>
</dbReference>
<keyword evidence="2 3" id="KW-0040">ANK repeat</keyword>
<feature type="repeat" description="ANK" evidence="3">
    <location>
        <begin position="740"/>
        <end position="773"/>
    </location>
</feature>
<dbReference type="InterPro" id="IPR036770">
    <property type="entry name" value="Ankyrin_rpt-contain_sf"/>
</dbReference>
<reference evidence="4 5" key="1">
    <citation type="submission" date="2024-02" db="EMBL/GenBank/DDBJ databases">
        <authorList>
            <person name="Chen Y."/>
            <person name="Shah S."/>
            <person name="Dougan E. K."/>
            <person name="Thang M."/>
            <person name="Chan C."/>
        </authorList>
    </citation>
    <scope>NUCLEOTIDE SEQUENCE [LARGE SCALE GENOMIC DNA]</scope>
</reference>
<proteinExistence type="predicted"/>
<dbReference type="PROSITE" id="PS50297">
    <property type="entry name" value="ANK_REP_REGION"/>
    <property type="match status" value="5"/>
</dbReference>
<dbReference type="SMART" id="SM00248">
    <property type="entry name" value="ANK"/>
    <property type="match status" value="9"/>
</dbReference>
<protein>
    <submittedName>
        <fullName evidence="4">Uncharacterized protein</fullName>
    </submittedName>
</protein>
<dbReference type="PANTHER" id="PTHR24198:SF165">
    <property type="entry name" value="ANKYRIN REPEAT-CONTAINING PROTEIN-RELATED"/>
    <property type="match status" value="1"/>
</dbReference>
<keyword evidence="1" id="KW-0677">Repeat</keyword>
<dbReference type="InterPro" id="IPR002110">
    <property type="entry name" value="Ankyrin_rpt"/>
</dbReference>
<feature type="repeat" description="ANK" evidence="3">
    <location>
        <begin position="458"/>
        <end position="490"/>
    </location>
</feature>
<keyword evidence="5" id="KW-1185">Reference proteome</keyword>
<feature type="repeat" description="ANK" evidence="3">
    <location>
        <begin position="774"/>
        <end position="806"/>
    </location>
</feature>
<name>A0ABP0I858_9DINO</name>
<dbReference type="PROSITE" id="PS50088">
    <property type="entry name" value="ANK_REPEAT"/>
    <property type="match status" value="7"/>
</dbReference>
<feature type="repeat" description="ANK" evidence="3">
    <location>
        <begin position="614"/>
        <end position="647"/>
    </location>
</feature>